<dbReference type="Proteomes" id="UP000030671">
    <property type="component" value="Unassembled WGS sequence"/>
</dbReference>
<keyword evidence="3" id="KW-1185">Reference proteome</keyword>
<dbReference type="OrthoDB" id="2879738at2759"/>
<evidence type="ECO:0000313" key="2">
    <source>
        <dbReference type="EMBL" id="ETW78414.1"/>
    </source>
</evidence>
<name>W4JY84_HETIT</name>
<gene>
    <name evidence="2" type="ORF">HETIRDRAFT_222799</name>
</gene>
<accession>W4JY84</accession>
<dbReference type="GeneID" id="20668670"/>
<organism evidence="2 3">
    <name type="scientific">Heterobasidion irregulare (strain TC 32-1)</name>
    <dbReference type="NCBI Taxonomy" id="747525"/>
    <lineage>
        <taxon>Eukaryota</taxon>
        <taxon>Fungi</taxon>
        <taxon>Dikarya</taxon>
        <taxon>Basidiomycota</taxon>
        <taxon>Agaricomycotina</taxon>
        <taxon>Agaricomycetes</taxon>
        <taxon>Russulales</taxon>
        <taxon>Bondarzewiaceae</taxon>
        <taxon>Heterobasidion</taxon>
        <taxon>Heterobasidion annosum species complex</taxon>
    </lineage>
</organism>
<reference evidence="2 3" key="1">
    <citation type="journal article" date="2012" name="New Phytol.">
        <title>Insight into trade-off between wood decay and parasitism from the genome of a fungal forest pathogen.</title>
        <authorList>
            <person name="Olson A."/>
            <person name="Aerts A."/>
            <person name="Asiegbu F."/>
            <person name="Belbahri L."/>
            <person name="Bouzid O."/>
            <person name="Broberg A."/>
            <person name="Canback B."/>
            <person name="Coutinho P.M."/>
            <person name="Cullen D."/>
            <person name="Dalman K."/>
            <person name="Deflorio G."/>
            <person name="van Diepen L.T."/>
            <person name="Dunand C."/>
            <person name="Duplessis S."/>
            <person name="Durling M."/>
            <person name="Gonthier P."/>
            <person name="Grimwood J."/>
            <person name="Fossdal C.G."/>
            <person name="Hansson D."/>
            <person name="Henrissat B."/>
            <person name="Hietala A."/>
            <person name="Himmelstrand K."/>
            <person name="Hoffmeister D."/>
            <person name="Hogberg N."/>
            <person name="James T.Y."/>
            <person name="Karlsson M."/>
            <person name="Kohler A."/>
            <person name="Kues U."/>
            <person name="Lee Y.H."/>
            <person name="Lin Y.C."/>
            <person name="Lind M."/>
            <person name="Lindquist E."/>
            <person name="Lombard V."/>
            <person name="Lucas S."/>
            <person name="Lunden K."/>
            <person name="Morin E."/>
            <person name="Murat C."/>
            <person name="Park J."/>
            <person name="Raffaello T."/>
            <person name="Rouze P."/>
            <person name="Salamov A."/>
            <person name="Schmutz J."/>
            <person name="Solheim H."/>
            <person name="Stahlberg J."/>
            <person name="Velez H."/>
            <person name="de Vries R.P."/>
            <person name="Wiebenga A."/>
            <person name="Woodward S."/>
            <person name="Yakovlev I."/>
            <person name="Garbelotto M."/>
            <person name="Martin F."/>
            <person name="Grigoriev I.V."/>
            <person name="Stenlid J."/>
        </authorList>
    </citation>
    <scope>NUCLEOTIDE SEQUENCE [LARGE SCALE GENOMIC DNA]</scope>
    <source>
        <strain evidence="2 3">TC 32-1</strain>
    </source>
</reference>
<evidence type="ECO:0000313" key="3">
    <source>
        <dbReference type="Proteomes" id="UP000030671"/>
    </source>
</evidence>
<dbReference type="EMBL" id="KI925462">
    <property type="protein sequence ID" value="ETW78414.1"/>
    <property type="molecule type" value="Genomic_DNA"/>
</dbReference>
<feature type="non-terminal residue" evidence="2">
    <location>
        <position position="1"/>
    </location>
</feature>
<dbReference type="KEGG" id="hir:HETIRDRAFT_222799"/>
<feature type="non-terminal residue" evidence="2">
    <location>
        <position position="138"/>
    </location>
</feature>
<proteinExistence type="predicted"/>
<evidence type="ECO:0000259" key="1">
    <source>
        <dbReference type="Pfam" id="PF20411"/>
    </source>
</evidence>
<dbReference type="InParanoid" id="W4JY84"/>
<dbReference type="InterPro" id="IPR046520">
    <property type="entry name" value="DUF6697"/>
</dbReference>
<dbReference type="HOGENOM" id="CLU_132757_0_0_1"/>
<protein>
    <recommendedName>
        <fullName evidence="1">DUF6697 domain-containing protein</fullName>
    </recommendedName>
</protein>
<dbReference type="Pfam" id="PF20411">
    <property type="entry name" value="DUF6697"/>
    <property type="match status" value="1"/>
</dbReference>
<sequence>IIFGDSDVNRGLVILPTHRFFPEGHTMGTDKCRWESGNPFLSTGEVRDLFLRREDFTWVYLGAYKCTIDEVVDFEAVKDLHHSHPVIRTTVMHRNLVPPVVENVIEAMISGGVLKVQCFGLECVGFSEQLDQALHDKN</sequence>
<dbReference type="AlphaFoldDB" id="W4JY84"/>
<dbReference type="RefSeq" id="XP_009550385.1">
    <property type="nucleotide sequence ID" value="XM_009552090.1"/>
</dbReference>
<feature type="domain" description="DUF6697" evidence="1">
    <location>
        <begin position="42"/>
        <end position="137"/>
    </location>
</feature>